<dbReference type="Pfam" id="PF00520">
    <property type="entry name" value="Ion_trans"/>
    <property type="match status" value="1"/>
</dbReference>
<evidence type="ECO:0000256" key="4">
    <source>
        <dbReference type="ARBA" id="ARBA00023136"/>
    </source>
</evidence>
<evidence type="ECO:0000259" key="7">
    <source>
        <dbReference type="Pfam" id="PF00520"/>
    </source>
</evidence>
<evidence type="ECO:0000256" key="1">
    <source>
        <dbReference type="ARBA" id="ARBA00004141"/>
    </source>
</evidence>
<dbReference type="InterPro" id="IPR005821">
    <property type="entry name" value="Ion_trans_dom"/>
</dbReference>
<dbReference type="InterPro" id="IPR043203">
    <property type="entry name" value="VGCC_Ca_Na"/>
</dbReference>
<dbReference type="PANTHER" id="PTHR10037:SF62">
    <property type="entry name" value="SODIUM CHANNEL PROTEIN 60E"/>
    <property type="match status" value="1"/>
</dbReference>
<comment type="caution">
    <text evidence="8">The sequence shown here is derived from an EMBL/GenBank/DDBJ whole genome shotgun (WGS) entry which is preliminary data.</text>
</comment>
<reference evidence="8" key="1">
    <citation type="submission" date="2023-10" db="EMBL/GenBank/DDBJ databases">
        <authorList>
            <person name="Chen Y."/>
            <person name="Shah S."/>
            <person name="Dougan E. K."/>
            <person name="Thang M."/>
            <person name="Chan C."/>
        </authorList>
    </citation>
    <scope>NUCLEOTIDE SEQUENCE [LARGE SCALE GENOMIC DNA]</scope>
</reference>
<comment type="subcellular location">
    <subcellularLocation>
        <location evidence="1">Membrane</location>
        <topology evidence="1">Multi-pass membrane protein</topology>
    </subcellularLocation>
</comment>
<evidence type="ECO:0000313" key="9">
    <source>
        <dbReference type="Proteomes" id="UP001189429"/>
    </source>
</evidence>
<name>A0ABN9VFS6_9DINO</name>
<evidence type="ECO:0000256" key="3">
    <source>
        <dbReference type="ARBA" id="ARBA00022989"/>
    </source>
</evidence>
<feature type="transmembrane region" description="Helical" evidence="6">
    <location>
        <begin position="119"/>
        <end position="138"/>
    </location>
</feature>
<evidence type="ECO:0000256" key="6">
    <source>
        <dbReference type="SAM" id="Phobius"/>
    </source>
</evidence>
<feature type="compositionally biased region" description="Low complexity" evidence="5">
    <location>
        <begin position="380"/>
        <end position="391"/>
    </location>
</feature>
<keyword evidence="3 6" id="KW-1133">Transmembrane helix</keyword>
<keyword evidence="9" id="KW-1185">Reference proteome</keyword>
<dbReference type="EMBL" id="CAUYUJ010017123">
    <property type="protein sequence ID" value="CAK0872017.1"/>
    <property type="molecule type" value="Genomic_DNA"/>
</dbReference>
<keyword evidence="2 6" id="KW-0812">Transmembrane</keyword>
<dbReference type="Gene3D" id="1.10.287.70">
    <property type="match status" value="1"/>
</dbReference>
<proteinExistence type="predicted"/>
<evidence type="ECO:0000256" key="5">
    <source>
        <dbReference type="SAM" id="MobiDB-lite"/>
    </source>
</evidence>
<dbReference type="PANTHER" id="PTHR10037">
    <property type="entry name" value="VOLTAGE-GATED CATION CHANNEL CALCIUM AND SODIUM"/>
    <property type="match status" value="1"/>
</dbReference>
<feature type="region of interest" description="Disordered" evidence="5">
    <location>
        <begin position="379"/>
        <end position="418"/>
    </location>
</feature>
<protein>
    <recommendedName>
        <fullName evidence="7">Ion transport domain-containing protein</fullName>
    </recommendedName>
</protein>
<organism evidence="8 9">
    <name type="scientific">Prorocentrum cordatum</name>
    <dbReference type="NCBI Taxonomy" id="2364126"/>
    <lineage>
        <taxon>Eukaryota</taxon>
        <taxon>Sar</taxon>
        <taxon>Alveolata</taxon>
        <taxon>Dinophyceae</taxon>
        <taxon>Prorocentrales</taxon>
        <taxon>Prorocentraceae</taxon>
        <taxon>Prorocentrum</taxon>
    </lineage>
</organism>
<dbReference type="Proteomes" id="UP001189429">
    <property type="component" value="Unassembled WGS sequence"/>
</dbReference>
<accession>A0ABN9VFS6</accession>
<feature type="non-terminal residue" evidence="8">
    <location>
        <position position="418"/>
    </location>
</feature>
<evidence type="ECO:0000313" key="8">
    <source>
        <dbReference type="EMBL" id="CAK0872017.1"/>
    </source>
</evidence>
<gene>
    <name evidence="8" type="ORF">PCOR1329_LOCUS57607</name>
</gene>
<feature type="domain" description="Ion transport" evidence="7">
    <location>
        <begin position="4"/>
        <end position="149"/>
    </location>
</feature>
<dbReference type="SUPFAM" id="SSF81324">
    <property type="entry name" value="Voltage-gated potassium channels"/>
    <property type="match status" value="1"/>
</dbReference>
<feature type="transmembrane region" description="Helical" evidence="6">
    <location>
        <begin position="76"/>
        <end position="99"/>
    </location>
</feature>
<sequence length="418" mass="45398">MLDAMSFLRILRVLRVARLLRVCLALRVLARAFVSAFSAMAWISAVVLILNFVLAILLTVFVGQNAAMWEAKADEVNLWFGSICKSMQTLFLVMTLSGWEDIAAVLSEVYPPASVSVAFVLYVMVSFFTVLSLTTGVVTDSFMTAQRDEEAFRRAQLEEHRTAFASALASVLSSCTQSRRGYLCRDEYCAALEAHPVLLSKLRRIDIHTSADDLLQLFDRVAQESDLEGSVRIGVLVEAMTNISGAARSSNLLDVKYSVQAMRREATDQAAGCRSEAVRRHEEVMGNFATAQEVADALREVAEAGRREAAAARQAAAACVERFSSVASVATVAQKVEELGRRVEAAEVRSSENFEAVNRKLETLSAQVLSQLAMLGSKVADSSASTSATTSLVTHPKEEPEGQPPADECEADGGALRQ</sequence>
<feature type="transmembrane region" description="Helical" evidence="6">
    <location>
        <begin position="40"/>
        <end position="64"/>
    </location>
</feature>
<keyword evidence="4 6" id="KW-0472">Membrane</keyword>
<evidence type="ECO:0000256" key="2">
    <source>
        <dbReference type="ARBA" id="ARBA00022692"/>
    </source>
</evidence>